<gene>
    <name evidence="4" type="ORF">C5Y98_15185</name>
</gene>
<evidence type="ECO:0000313" key="4">
    <source>
        <dbReference type="EMBL" id="PQO33583.1"/>
    </source>
</evidence>
<evidence type="ECO:0000259" key="3">
    <source>
        <dbReference type="PROSITE" id="PS50110"/>
    </source>
</evidence>
<dbReference type="OrthoDB" id="9779069at2"/>
<dbReference type="InterPro" id="IPR001789">
    <property type="entry name" value="Sig_transdc_resp-reg_receiver"/>
</dbReference>
<dbReference type="PROSITE" id="PS50110">
    <property type="entry name" value="RESPONSE_REGULATORY"/>
    <property type="match status" value="1"/>
</dbReference>
<dbReference type="Gene3D" id="3.40.50.2300">
    <property type="match status" value="1"/>
</dbReference>
<comment type="caution">
    <text evidence="4">The sequence shown here is derived from an EMBL/GenBank/DDBJ whole genome shotgun (WGS) entry which is preliminary data.</text>
</comment>
<dbReference type="InterPro" id="IPR011006">
    <property type="entry name" value="CheY-like_superfamily"/>
</dbReference>
<accession>A0A2S8FN30</accession>
<reference evidence="4 5" key="1">
    <citation type="submission" date="2018-02" db="EMBL/GenBank/DDBJ databases">
        <title>Comparative genomes isolates from brazilian mangrove.</title>
        <authorList>
            <person name="Araujo J.E."/>
            <person name="Taketani R.G."/>
            <person name="Silva M.C.P."/>
            <person name="Loureco M.V."/>
            <person name="Andreote F.D."/>
        </authorList>
    </citation>
    <scope>NUCLEOTIDE SEQUENCE [LARGE SCALE GENOMIC DNA]</scope>
    <source>
        <strain evidence="4 5">NAP PRIS-MGV</strain>
    </source>
</reference>
<dbReference type="PANTHER" id="PTHR44591:SF3">
    <property type="entry name" value="RESPONSE REGULATORY DOMAIN-CONTAINING PROTEIN"/>
    <property type="match status" value="1"/>
</dbReference>
<sequence>MANRKLTTVILDDDPGIVRLVKTILRGTFGEELALHDFTDVHEAQQWISSNCCDLLISDIEMPDINGMDMLVFAKHRNAWTQVVFLTGHSNWMLVTEAVEKGASDFLLKPIKREALCSIVQQHIDRAARWQSALFSKHGSISVG</sequence>
<dbReference type="Proteomes" id="UP000239388">
    <property type="component" value="Unassembled WGS sequence"/>
</dbReference>
<proteinExistence type="predicted"/>
<dbReference type="EMBL" id="PUIB01000017">
    <property type="protein sequence ID" value="PQO33583.1"/>
    <property type="molecule type" value="Genomic_DNA"/>
</dbReference>
<evidence type="ECO:0000313" key="5">
    <source>
        <dbReference type="Proteomes" id="UP000239388"/>
    </source>
</evidence>
<evidence type="ECO:0000256" key="2">
    <source>
        <dbReference type="PROSITE-ProRule" id="PRU00169"/>
    </source>
</evidence>
<organism evidence="4 5">
    <name type="scientific">Blastopirellula marina</name>
    <dbReference type="NCBI Taxonomy" id="124"/>
    <lineage>
        <taxon>Bacteria</taxon>
        <taxon>Pseudomonadati</taxon>
        <taxon>Planctomycetota</taxon>
        <taxon>Planctomycetia</taxon>
        <taxon>Pirellulales</taxon>
        <taxon>Pirellulaceae</taxon>
        <taxon>Blastopirellula</taxon>
    </lineage>
</organism>
<keyword evidence="1 2" id="KW-0597">Phosphoprotein</keyword>
<dbReference type="PANTHER" id="PTHR44591">
    <property type="entry name" value="STRESS RESPONSE REGULATOR PROTEIN 1"/>
    <property type="match status" value="1"/>
</dbReference>
<protein>
    <submittedName>
        <fullName evidence="4">Transcriptional regulator</fullName>
    </submittedName>
</protein>
<name>A0A2S8FN30_9BACT</name>
<dbReference type="Pfam" id="PF00072">
    <property type="entry name" value="Response_reg"/>
    <property type="match status" value="1"/>
</dbReference>
<evidence type="ECO:0000256" key="1">
    <source>
        <dbReference type="ARBA" id="ARBA00022553"/>
    </source>
</evidence>
<dbReference type="SUPFAM" id="SSF52172">
    <property type="entry name" value="CheY-like"/>
    <property type="match status" value="1"/>
</dbReference>
<dbReference type="SMART" id="SM00448">
    <property type="entry name" value="REC"/>
    <property type="match status" value="1"/>
</dbReference>
<feature type="modified residue" description="4-aspartylphosphate" evidence="2">
    <location>
        <position position="59"/>
    </location>
</feature>
<dbReference type="GO" id="GO:0000160">
    <property type="term" value="P:phosphorelay signal transduction system"/>
    <property type="evidence" value="ECO:0007669"/>
    <property type="project" value="InterPro"/>
</dbReference>
<dbReference type="AlphaFoldDB" id="A0A2S8FN30"/>
<feature type="domain" description="Response regulatory" evidence="3">
    <location>
        <begin position="7"/>
        <end position="124"/>
    </location>
</feature>
<dbReference type="InterPro" id="IPR050595">
    <property type="entry name" value="Bact_response_regulator"/>
</dbReference>
<dbReference type="RefSeq" id="WP_105355170.1">
    <property type="nucleotide sequence ID" value="NZ_PUIB01000017.1"/>
</dbReference>